<feature type="region of interest" description="Disordered" evidence="1">
    <location>
        <begin position="209"/>
        <end position="289"/>
    </location>
</feature>
<sequence length="380" mass="40527">MPDAEMPETREGLVLFPRCLARAFRCLRDVPIVHFVAVTKVNRRGKRQRRFLVITSMHLYSCVENGSIQRCVPTRSVAEVHAWNGELPQVGLKIPSEYDMLFFMDSAADVTGVVAALQSATRDGASGRGDCGALRLVEATEALSVAAYCLERPKGFERGMRGTFGWLIGSVGDVPAAGMDHDALRPFVSANAKGLFVKSSTAAAAAAAASSSPPSSLTAAGGTVPAAAEETGLPGASNGTRCLSKDYSDDEGADAVSFSVPPPHSPTIGSAEAGAEHRTKKKGTGEEKTAASVISRHDNNMGGAAAALAGGPALRDDRRQLLEEREQWCLLLAAERRDTYRLRQAISDLRGQVLALTSDNIKLRTELLNQRVTWHPKQSS</sequence>
<organism evidence="2 3">
    <name type="scientific">Trypanosoma cruzi</name>
    <dbReference type="NCBI Taxonomy" id="5693"/>
    <lineage>
        <taxon>Eukaryota</taxon>
        <taxon>Discoba</taxon>
        <taxon>Euglenozoa</taxon>
        <taxon>Kinetoplastea</taxon>
        <taxon>Metakinetoplastina</taxon>
        <taxon>Trypanosomatida</taxon>
        <taxon>Trypanosomatidae</taxon>
        <taxon>Trypanosoma</taxon>
        <taxon>Schizotrypanum</taxon>
    </lineage>
</organism>
<dbReference type="VEuPathDB" id="TriTrypDB:ECC02_007813"/>
<name>A0A7J6XZ96_TRYCR</name>
<protein>
    <submittedName>
        <fullName evidence="2">Uncharacterized protein</fullName>
    </submittedName>
</protein>
<dbReference type="AlphaFoldDB" id="A0A7J6XZ96"/>
<dbReference type="SMR" id="A0A7J6XZ96"/>
<gene>
    <name evidence="2" type="ORF">ECC02_007813</name>
</gene>
<dbReference type="OrthoDB" id="249067at2759"/>
<dbReference type="EMBL" id="JABDHM010000075">
    <property type="protein sequence ID" value="KAF5219208.1"/>
    <property type="molecule type" value="Genomic_DNA"/>
</dbReference>
<feature type="compositionally biased region" description="Low complexity" evidence="1">
    <location>
        <begin position="209"/>
        <end position="220"/>
    </location>
</feature>
<reference evidence="2 3" key="1">
    <citation type="journal article" date="2019" name="Genome Biol. Evol.">
        <title>Nanopore Sequencing Significantly Improves Genome Assembly of the Protozoan Parasite Trypanosoma cruzi.</title>
        <authorList>
            <person name="Diaz-Viraque F."/>
            <person name="Pita S."/>
            <person name="Greif G."/>
            <person name="de Souza R.C.M."/>
            <person name="Iraola G."/>
            <person name="Robello C."/>
        </authorList>
    </citation>
    <scope>NUCLEOTIDE SEQUENCE [LARGE SCALE GENOMIC DNA]</scope>
    <source>
        <strain evidence="2 3">Berenice</strain>
    </source>
</reference>
<accession>A0A7J6XZ96</accession>
<evidence type="ECO:0000256" key="1">
    <source>
        <dbReference type="SAM" id="MobiDB-lite"/>
    </source>
</evidence>
<dbReference type="VEuPathDB" id="TriTrypDB:BCY84_01858"/>
<evidence type="ECO:0000313" key="2">
    <source>
        <dbReference type="EMBL" id="KAF5219208.1"/>
    </source>
</evidence>
<proteinExistence type="predicted"/>
<dbReference type="Proteomes" id="UP000583944">
    <property type="component" value="Unassembled WGS sequence"/>
</dbReference>
<evidence type="ECO:0000313" key="3">
    <source>
        <dbReference type="Proteomes" id="UP000583944"/>
    </source>
</evidence>
<comment type="caution">
    <text evidence="2">The sequence shown here is derived from an EMBL/GenBank/DDBJ whole genome shotgun (WGS) entry which is preliminary data.</text>
</comment>